<dbReference type="PROSITE" id="PS50016">
    <property type="entry name" value="ZF_PHD_2"/>
    <property type="match status" value="1"/>
</dbReference>
<dbReference type="PROSITE" id="PS51805">
    <property type="entry name" value="EPHD"/>
    <property type="match status" value="1"/>
</dbReference>
<evidence type="ECO:0000256" key="10">
    <source>
        <dbReference type="PROSITE-ProRule" id="PRU00146"/>
    </source>
</evidence>
<dbReference type="Gene3D" id="3.30.40.10">
    <property type="entry name" value="Zinc/RING finger domain, C3HC4 (zinc finger)"/>
    <property type="match status" value="2"/>
</dbReference>
<dbReference type="CDD" id="cd04369">
    <property type="entry name" value="Bromodomain"/>
    <property type="match status" value="1"/>
</dbReference>
<feature type="compositionally biased region" description="Low complexity" evidence="11">
    <location>
        <begin position="856"/>
        <end position="865"/>
    </location>
</feature>
<dbReference type="PRINTS" id="PR00503">
    <property type="entry name" value="BROMODOMAIN"/>
</dbReference>
<dbReference type="GO" id="GO:0006357">
    <property type="term" value="P:regulation of transcription by RNA polymerase II"/>
    <property type="evidence" value="ECO:0007669"/>
    <property type="project" value="TreeGrafter"/>
</dbReference>
<feature type="region of interest" description="Disordered" evidence="11">
    <location>
        <begin position="852"/>
        <end position="873"/>
    </location>
</feature>
<dbReference type="FunFam" id="3.30.40.10:FF:000008">
    <property type="entry name" value="Bromodomain containing 1, isoform CRA_a"/>
    <property type="match status" value="1"/>
</dbReference>
<dbReference type="SMART" id="SM00249">
    <property type="entry name" value="PHD"/>
    <property type="match status" value="2"/>
</dbReference>
<dbReference type="SMART" id="SM00297">
    <property type="entry name" value="BROMO"/>
    <property type="match status" value="1"/>
</dbReference>
<evidence type="ECO:0000259" key="13">
    <source>
        <dbReference type="PROSITE" id="PS50016"/>
    </source>
</evidence>
<dbReference type="GO" id="GO:0006325">
    <property type="term" value="P:chromatin organization"/>
    <property type="evidence" value="ECO:0007669"/>
    <property type="project" value="UniProtKB-ARBA"/>
</dbReference>
<evidence type="ECO:0000256" key="4">
    <source>
        <dbReference type="ARBA" id="ARBA00022771"/>
    </source>
</evidence>
<dbReference type="InterPro" id="IPR011011">
    <property type="entry name" value="Znf_FYVE_PHD"/>
</dbReference>
<dbReference type="InterPro" id="IPR036427">
    <property type="entry name" value="Bromodomain-like_sf"/>
</dbReference>
<dbReference type="InterPro" id="IPR019787">
    <property type="entry name" value="Znf_PHD-finger"/>
</dbReference>
<dbReference type="Proteomes" id="UP001176059">
    <property type="component" value="Unassembled WGS sequence"/>
</dbReference>
<keyword evidence="3" id="KW-0677">Repeat</keyword>
<dbReference type="Pfam" id="PF13831">
    <property type="entry name" value="PHD_2"/>
    <property type="match status" value="1"/>
</dbReference>
<feature type="compositionally biased region" description="Basic residues" evidence="11">
    <location>
        <begin position="660"/>
        <end position="672"/>
    </location>
</feature>
<dbReference type="PROSITE" id="PS50812">
    <property type="entry name" value="PWWP"/>
    <property type="match status" value="1"/>
</dbReference>
<dbReference type="GO" id="GO:0008270">
    <property type="term" value="F:zinc ion binding"/>
    <property type="evidence" value="ECO:0007669"/>
    <property type="project" value="UniProtKB-KW"/>
</dbReference>
<dbReference type="InterPro" id="IPR001487">
    <property type="entry name" value="Bromodomain"/>
</dbReference>
<dbReference type="InterPro" id="IPR019786">
    <property type="entry name" value="Zinc_finger_PHD-type_CS"/>
</dbReference>
<feature type="compositionally biased region" description="Low complexity" evidence="11">
    <location>
        <begin position="812"/>
        <end position="821"/>
    </location>
</feature>
<dbReference type="Gene3D" id="2.30.30.140">
    <property type="match status" value="1"/>
</dbReference>
<evidence type="ECO:0000256" key="11">
    <source>
        <dbReference type="SAM" id="MobiDB-lite"/>
    </source>
</evidence>
<gene>
    <name evidence="16" type="ORF">DFJ43DRAFT_992281</name>
</gene>
<dbReference type="SMART" id="SM00293">
    <property type="entry name" value="PWWP"/>
    <property type="match status" value="1"/>
</dbReference>
<feature type="region of interest" description="Disordered" evidence="11">
    <location>
        <begin position="310"/>
        <end position="341"/>
    </location>
</feature>
<keyword evidence="2" id="KW-0479">Metal-binding</keyword>
<dbReference type="PROSITE" id="PS01359">
    <property type="entry name" value="ZF_PHD_1"/>
    <property type="match status" value="1"/>
</dbReference>
<reference evidence="16" key="1">
    <citation type="submission" date="2022-08" db="EMBL/GenBank/DDBJ databases">
        <authorList>
            <consortium name="DOE Joint Genome Institute"/>
            <person name="Min B."/>
            <person name="Sierra-Patev S."/>
            <person name="Naranjo-Ortiz M."/>
            <person name="Looney B."/>
            <person name="Konkel Z."/>
            <person name="Slot J.C."/>
            <person name="Sakamoto Y."/>
            <person name="Steenwyk J.L."/>
            <person name="Rokas A."/>
            <person name="Carro J."/>
            <person name="Camarero S."/>
            <person name="Ferreira P."/>
            <person name="Molpeceres G."/>
            <person name="Ruiz-duenas F.J."/>
            <person name="Serrano A."/>
            <person name="Henrissat B."/>
            <person name="Drula E."/>
            <person name="Hughes K.W."/>
            <person name="Mata J.L."/>
            <person name="Ishikawa N.K."/>
            <person name="Vargas-Isla R."/>
            <person name="Ushijima S."/>
            <person name="Smith C.A."/>
            <person name="Ahrendt S."/>
            <person name="Andreopoulos W."/>
            <person name="He G."/>
            <person name="LaButti K."/>
            <person name="Lipzen A."/>
            <person name="Ng V."/>
            <person name="Riley R."/>
            <person name="Sandor L."/>
            <person name="Barry K."/>
            <person name="Martinez A.T."/>
            <person name="Xiao Y."/>
            <person name="Gibbons J.G."/>
            <person name="Terashima K."/>
            <person name="Hibbett D.S."/>
            <person name="Grigoriev I.V."/>
        </authorList>
    </citation>
    <scope>NUCLEOTIDE SEQUENCE</scope>
    <source>
        <strain evidence="16">ET3784</strain>
    </source>
</reference>
<dbReference type="SUPFAM" id="SSF63748">
    <property type="entry name" value="Tudor/PWWP/MBT"/>
    <property type="match status" value="1"/>
</dbReference>
<organism evidence="16 17">
    <name type="scientific">Lentinula guzmanii</name>
    <dbReference type="NCBI Taxonomy" id="2804957"/>
    <lineage>
        <taxon>Eukaryota</taxon>
        <taxon>Fungi</taxon>
        <taxon>Dikarya</taxon>
        <taxon>Basidiomycota</taxon>
        <taxon>Agaricomycotina</taxon>
        <taxon>Agaricomycetes</taxon>
        <taxon>Agaricomycetidae</taxon>
        <taxon>Agaricales</taxon>
        <taxon>Marasmiineae</taxon>
        <taxon>Omphalotaceae</taxon>
        <taxon>Lentinula</taxon>
    </lineage>
</organism>
<keyword evidence="17" id="KW-1185">Reference proteome</keyword>
<dbReference type="SUPFAM" id="SSF57903">
    <property type="entry name" value="FYVE/PHD zinc finger"/>
    <property type="match status" value="1"/>
</dbReference>
<feature type="domain" description="PWWP" evidence="14">
    <location>
        <begin position="1055"/>
        <end position="1127"/>
    </location>
</feature>
<evidence type="ECO:0000256" key="9">
    <source>
        <dbReference type="PROSITE-ProRule" id="PRU00035"/>
    </source>
</evidence>
<evidence type="ECO:0000259" key="14">
    <source>
        <dbReference type="PROSITE" id="PS50812"/>
    </source>
</evidence>
<keyword evidence="7 9" id="KW-0103">Bromodomain</keyword>
<dbReference type="Pfam" id="PF00439">
    <property type="entry name" value="Bromodomain"/>
    <property type="match status" value="1"/>
</dbReference>
<evidence type="ECO:0000256" key="2">
    <source>
        <dbReference type="ARBA" id="ARBA00022723"/>
    </source>
</evidence>
<dbReference type="EMBL" id="JANVFO010000011">
    <property type="protein sequence ID" value="KAJ3735015.1"/>
    <property type="molecule type" value="Genomic_DNA"/>
</dbReference>
<dbReference type="InterPro" id="IPR018359">
    <property type="entry name" value="Bromodomain_CS"/>
</dbReference>
<feature type="region of interest" description="Disordered" evidence="11">
    <location>
        <begin position="804"/>
        <end position="826"/>
    </location>
</feature>
<evidence type="ECO:0000256" key="5">
    <source>
        <dbReference type="ARBA" id="ARBA00022833"/>
    </source>
</evidence>
<evidence type="ECO:0008006" key="18">
    <source>
        <dbReference type="Google" id="ProtNLM"/>
    </source>
</evidence>
<evidence type="ECO:0000256" key="3">
    <source>
        <dbReference type="ARBA" id="ARBA00022737"/>
    </source>
</evidence>
<evidence type="ECO:0000256" key="1">
    <source>
        <dbReference type="ARBA" id="ARBA00022553"/>
    </source>
</evidence>
<evidence type="ECO:0000259" key="12">
    <source>
        <dbReference type="PROSITE" id="PS50014"/>
    </source>
</evidence>
<keyword evidence="6" id="KW-0007">Acetylation</keyword>
<feature type="compositionally biased region" description="Pro residues" evidence="11">
    <location>
        <begin position="650"/>
        <end position="659"/>
    </location>
</feature>
<feature type="region of interest" description="Disordered" evidence="11">
    <location>
        <begin position="735"/>
        <end position="768"/>
    </location>
</feature>
<evidence type="ECO:0000256" key="8">
    <source>
        <dbReference type="ARBA" id="ARBA00023242"/>
    </source>
</evidence>
<evidence type="ECO:0000259" key="15">
    <source>
        <dbReference type="PROSITE" id="PS51805"/>
    </source>
</evidence>
<dbReference type="InterPro" id="IPR050701">
    <property type="entry name" value="Histone_Mod_Regulator"/>
</dbReference>
<protein>
    <recommendedName>
        <fullName evidence="18">Peregrin</fullName>
    </recommendedName>
</protein>
<proteinExistence type="predicted"/>
<keyword evidence="8" id="KW-0539">Nucleus</keyword>
<dbReference type="PROSITE" id="PS50014">
    <property type="entry name" value="BROMODOMAIN_2"/>
    <property type="match status" value="1"/>
</dbReference>
<dbReference type="Pfam" id="PF13832">
    <property type="entry name" value="zf-HC5HC2H_2"/>
    <property type="match status" value="1"/>
</dbReference>
<dbReference type="CDD" id="cd15492">
    <property type="entry name" value="PHD_BRPF_JADE_like"/>
    <property type="match status" value="1"/>
</dbReference>
<reference evidence="16" key="2">
    <citation type="journal article" date="2023" name="Proc. Natl. Acad. Sci. U.S.A.">
        <title>A global phylogenomic analysis of the shiitake genus Lentinula.</title>
        <authorList>
            <person name="Sierra-Patev S."/>
            <person name="Min B."/>
            <person name="Naranjo-Ortiz M."/>
            <person name="Looney B."/>
            <person name="Konkel Z."/>
            <person name="Slot J.C."/>
            <person name="Sakamoto Y."/>
            <person name="Steenwyk J.L."/>
            <person name="Rokas A."/>
            <person name="Carro J."/>
            <person name="Camarero S."/>
            <person name="Ferreira P."/>
            <person name="Molpeceres G."/>
            <person name="Ruiz-Duenas F.J."/>
            <person name="Serrano A."/>
            <person name="Henrissat B."/>
            <person name="Drula E."/>
            <person name="Hughes K.W."/>
            <person name="Mata J.L."/>
            <person name="Ishikawa N.K."/>
            <person name="Vargas-Isla R."/>
            <person name="Ushijima S."/>
            <person name="Smith C.A."/>
            <person name="Donoghue J."/>
            <person name="Ahrendt S."/>
            <person name="Andreopoulos W."/>
            <person name="He G."/>
            <person name="LaButti K."/>
            <person name="Lipzen A."/>
            <person name="Ng V."/>
            <person name="Riley R."/>
            <person name="Sandor L."/>
            <person name="Barry K."/>
            <person name="Martinez A.T."/>
            <person name="Xiao Y."/>
            <person name="Gibbons J.G."/>
            <person name="Terashima K."/>
            <person name="Grigoriev I.V."/>
            <person name="Hibbett D."/>
        </authorList>
    </citation>
    <scope>NUCLEOTIDE SEQUENCE</scope>
    <source>
        <strain evidence="16">ET3784</strain>
    </source>
</reference>
<feature type="compositionally biased region" description="Basic and acidic residues" evidence="11">
    <location>
        <begin position="673"/>
        <end position="684"/>
    </location>
</feature>
<dbReference type="Pfam" id="PF10513">
    <property type="entry name" value="EPL1"/>
    <property type="match status" value="1"/>
</dbReference>
<dbReference type="InterPro" id="IPR019542">
    <property type="entry name" value="Enhancer_polycomb-like_N"/>
</dbReference>
<dbReference type="PROSITE" id="PS00633">
    <property type="entry name" value="BROMODOMAIN_1"/>
    <property type="match status" value="1"/>
</dbReference>
<dbReference type="AlphaFoldDB" id="A0AA38N2G8"/>
<keyword evidence="1" id="KW-0597">Phosphoprotein</keyword>
<evidence type="ECO:0000313" key="16">
    <source>
        <dbReference type="EMBL" id="KAJ3735015.1"/>
    </source>
</evidence>
<dbReference type="InterPro" id="IPR000313">
    <property type="entry name" value="PWWP_dom"/>
</dbReference>
<dbReference type="Gene3D" id="1.20.920.10">
    <property type="entry name" value="Bromodomain-like"/>
    <property type="match status" value="1"/>
</dbReference>
<keyword evidence="4 10" id="KW-0863">Zinc-finger</keyword>
<feature type="compositionally biased region" description="Low complexity" evidence="11">
    <location>
        <begin position="750"/>
        <end position="766"/>
    </location>
</feature>
<dbReference type="InterPro" id="IPR013083">
    <property type="entry name" value="Znf_RING/FYVE/PHD"/>
</dbReference>
<sequence length="1181" mass="132567">MARGVRASSSSTTPAVPELPKVSFQKIDDELTLPTTGVDDRQARSYGYNDFSDFERPEHYIRHIEPLEAELARQVEYDMDEQDKEWLDNLNAERRKEQMDKISYETFEIIMDRLEKEWFDLTKNIPKADFAMPSEDSTCAICDDSEGENSNAIVFCDGCNLAVHQDCYGVPYIPEGQWLCRKCTVSPENPVSCILCPNEGGAFKQTVNGEWVHLLCAIWVPETRVANDVFMEPVIGVDKISKQRWKLKCSICDIREGACIQCAKTSCFLAFHPTCARNERLLLPMKSTQAENATLTCFCDKHLPKEQQEAREAALAAEAEEDDEDEKNHSSKGSKSARAYAKTYKPGPPLVPAIIVDRITQYISKVNLRKRSDFLLMVCKYWSLKREARRGAPLLKRLHLEPWTAAAAAVGNGKLKSEEERGLKLEQLRRLENDLEKLRELSALTWKRESRKLQQMEMIQGVLMQALYPHEPRLRLAFERIVGYDKNDFFKNSVNRVDVPDYFDVITQPMYWSLVDAKLDRHEYWDIKDFRNDIELVLNNAMTYNKAGTPFYKAAQRIQNLARPILQELERVYTKQVPSELLESLADVDMKMETPVSPTSSPTSSPIGDLEPPLELVELLLSLEAIKDESSLVLTADPISSLINIDLPVLKPPPPPPPPKARKAPKAPKLKLPKPDRSEEYKRYRVKKAEERARRAEMEASIAAAAVDVANERLVIRTRRSTAAAAAANAERKQVTTMADEESLRDLNVPSFSPSAAGSSRSRLPAETPSVPEFVEHVDNQASFKLFNIGWILPSDQKRRTRVSTVPPPVLQPGSGPSLGLLPPPKKKIRLDRGTSKLSVFSTAEEENQTLNLDISRASSSAPRSTRSDGSGLRTLSQATVAAAADNGSGPIIDDALHVPFAFAENPPDEQPADEMDVDTVSTSVSNANVSGIIIEELDSPATRREKHMRRKAEKDKLKYPTYTIAVLDPGAGASSSTSEPILVSAQALPASEHVVDMENQSPPKIEPSGLEPSSNMLKGKEKERIEVDSELSSLSEGGEDVVAAEFRPDQQLEAGTLVWAKADTFPWWPATVYEIDDPEVPLAAKKMYMNMKKKNKDLTLHFVRFYDKQHSWQCLTIEKLLPLGEDDELDADLVANQSKRQRWKSAKLKAECREAFRCVRLLSGWCCPLTVLKQNGETRY</sequence>
<dbReference type="Pfam" id="PF00855">
    <property type="entry name" value="PWWP"/>
    <property type="match status" value="1"/>
</dbReference>
<feature type="domain" description="PHD-type" evidence="13">
    <location>
        <begin position="136"/>
        <end position="186"/>
    </location>
</feature>
<accession>A0AA38N2G8</accession>
<name>A0AA38N2G8_9AGAR</name>
<dbReference type="InterPro" id="IPR034732">
    <property type="entry name" value="EPHD"/>
</dbReference>
<dbReference type="PANTHER" id="PTHR13793">
    <property type="entry name" value="PHD FINGER PROTEINS"/>
    <property type="match status" value="1"/>
</dbReference>
<keyword evidence="5" id="KW-0862">Zinc</keyword>
<evidence type="ECO:0000256" key="6">
    <source>
        <dbReference type="ARBA" id="ARBA00022990"/>
    </source>
</evidence>
<evidence type="ECO:0000313" key="17">
    <source>
        <dbReference type="Proteomes" id="UP001176059"/>
    </source>
</evidence>
<comment type="caution">
    <text evidence="16">The sequence shown here is derived from an EMBL/GenBank/DDBJ whole genome shotgun (WGS) entry which is preliminary data.</text>
</comment>
<dbReference type="SUPFAM" id="SSF47370">
    <property type="entry name" value="Bromodomain"/>
    <property type="match status" value="1"/>
</dbReference>
<feature type="region of interest" description="Disordered" evidence="11">
    <location>
        <begin position="646"/>
        <end position="684"/>
    </location>
</feature>
<evidence type="ECO:0000256" key="7">
    <source>
        <dbReference type="ARBA" id="ARBA00023117"/>
    </source>
</evidence>
<feature type="region of interest" description="Disordered" evidence="11">
    <location>
        <begin position="1"/>
        <end position="21"/>
    </location>
</feature>
<feature type="domain" description="Bromo" evidence="12">
    <location>
        <begin position="482"/>
        <end position="552"/>
    </location>
</feature>
<dbReference type="InterPro" id="IPR001965">
    <property type="entry name" value="Znf_PHD"/>
</dbReference>
<feature type="domain" description="PHD-type" evidence="15">
    <location>
        <begin position="190"/>
        <end position="303"/>
    </location>
</feature>
<dbReference type="PANTHER" id="PTHR13793:SF107">
    <property type="entry name" value="BROMODOMAIN-CONTAINING PROTEIN HOMOLOG"/>
    <property type="match status" value="1"/>
</dbReference>